<dbReference type="RefSeq" id="WP_229711739.1">
    <property type="nucleotide sequence ID" value="NZ_BMMP01000005.1"/>
</dbReference>
<gene>
    <name evidence="1" type="ORF">GCM10012287_18780</name>
</gene>
<dbReference type="InterPro" id="IPR016181">
    <property type="entry name" value="Acyl_CoA_acyltransferase"/>
</dbReference>
<proteinExistence type="predicted"/>
<comment type="caution">
    <text evidence="1">The sequence shown here is derived from an EMBL/GenBank/DDBJ whole genome shotgun (WGS) entry which is preliminary data.</text>
</comment>
<reference evidence="2" key="1">
    <citation type="journal article" date="2019" name="Int. J. Syst. Evol. Microbiol.">
        <title>The Global Catalogue of Microorganisms (GCM) 10K type strain sequencing project: providing services to taxonomists for standard genome sequencing and annotation.</title>
        <authorList>
            <consortium name="The Broad Institute Genomics Platform"/>
            <consortium name="The Broad Institute Genome Sequencing Center for Infectious Disease"/>
            <person name="Wu L."/>
            <person name="Ma J."/>
        </authorList>
    </citation>
    <scope>NUCLEOTIDE SEQUENCE [LARGE SCALE GENOMIC DNA]</scope>
    <source>
        <strain evidence="2">CGMCC 4.7178</strain>
    </source>
</reference>
<evidence type="ECO:0008006" key="3">
    <source>
        <dbReference type="Google" id="ProtNLM"/>
    </source>
</evidence>
<dbReference type="SUPFAM" id="SSF55729">
    <property type="entry name" value="Acyl-CoA N-acyltransferases (Nat)"/>
    <property type="match status" value="1"/>
</dbReference>
<dbReference type="Proteomes" id="UP000631535">
    <property type="component" value="Unassembled WGS sequence"/>
</dbReference>
<organism evidence="1 2">
    <name type="scientific">Streptomyces daqingensis</name>
    <dbReference type="NCBI Taxonomy" id="1472640"/>
    <lineage>
        <taxon>Bacteria</taxon>
        <taxon>Bacillati</taxon>
        <taxon>Actinomycetota</taxon>
        <taxon>Actinomycetes</taxon>
        <taxon>Kitasatosporales</taxon>
        <taxon>Streptomycetaceae</taxon>
        <taxon>Streptomyces</taxon>
    </lineage>
</organism>
<evidence type="ECO:0000313" key="1">
    <source>
        <dbReference type="EMBL" id="GGO47051.1"/>
    </source>
</evidence>
<dbReference type="Gene3D" id="3.40.630.30">
    <property type="match status" value="1"/>
</dbReference>
<sequence>MGCDNDAAIRPVRPGELEAVALLRWRWMAEAGGESAAAREEFVAHFAAWAEACASSHRCLVAVRAETVVGMAWLAVTERVPHPGALVRASGDVQCVYVVRESAAAGWGAA</sequence>
<name>A0ABQ2M5D9_9ACTN</name>
<accession>A0ABQ2M5D9</accession>
<protein>
    <recommendedName>
        <fullName evidence="3">N-acetyltransferase domain-containing protein</fullName>
    </recommendedName>
</protein>
<keyword evidence="2" id="KW-1185">Reference proteome</keyword>
<evidence type="ECO:0000313" key="2">
    <source>
        <dbReference type="Proteomes" id="UP000631535"/>
    </source>
</evidence>
<dbReference type="EMBL" id="BMMP01000005">
    <property type="protein sequence ID" value="GGO47051.1"/>
    <property type="molecule type" value="Genomic_DNA"/>
</dbReference>